<dbReference type="Proteomes" id="UP000483286">
    <property type="component" value="Unassembled WGS sequence"/>
</dbReference>
<sequence>MTRDIIFKYPLQHGPDGTVLTLPHGAQPVHAGLQRTGPQLWIRHVDSRQGPTDVRTFRIVATGEVFPVDAGHIATYFSGDLVWHVIELTRPKAPARPSSGWLS</sequence>
<evidence type="ECO:0000313" key="2">
    <source>
        <dbReference type="EMBL" id="MVN88779.1"/>
    </source>
</evidence>
<gene>
    <name evidence="2" type="ORF">GO986_18735</name>
</gene>
<evidence type="ECO:0000313" key="3">
    <source>
        <dbReference type="Proteomes" id="UP000483286"/>
    </source>
</evidence>
<dbReference type="InterPro" id="IPR055776">
    <property type="entry name" value="DUF7352"/>
</dbReference>
<evidence type="ECO:0000259" key="1">
    <source>
        <dbReference type="Pfam" id="PF24043"/>
    </source>
</evidence>
<reference evidence="2 3" key="1">
    <citation type="submission" date="2019-12" db="EMBL/GenBank/DDBJ databases">
        <title>Deinococcus sp. HMF7620 Genome sequencing and assembly.</title>
        <authorList>
            <person name="Kang H."/>
            <person name="Kim H."/>
            <person name="Joh K."/>
        </authorList>
    </citation>
    <scope>NUCLEOTIDE SEQUENCE [LARGE SCALE GENOMIC DNA]</scope>
    <source>
        <strain evidence="2 3">HMF7620</strain>
    </source>
</reference>
<keyword evidence="3" id="KW-1185">Reference proteome</keyword>
<feature type="domain" description="DUF7352" evidence="1">
    <location>
        <begin position="5"/>
        <end position="93"/>
    </location>
</feature>
<name>A0A7C9MB54_9DEIO</name>
<protein>
    <recommendedName>
        <fullName evidence="1">DUF7352 domain-containing protein</fullName>
    </recommendedName>
</protein>
<dbReference type="Pfam" id="PF24043">
    <property type="entry name" value="DUF7352"/>
    <property type="match status" value="1"/>
</dbReference>
<dbReference type="AlphaFoldDB" id="A0A7C9MB54"/>
<organism evidence="2 3">
    <name type="scientific">Deinococcus arboris</name>
    <dbReference type="NCBI Taxonomy" id="2682977"/>
    <lineage>
        <taxon>Bacteria</taxon>
        <taxon>Thermotogati</taxon>
        <taxon>Deinococcota</taxon>
        <taxon>Deinococci</taxon>
        <taxon>Deinococcales</taxon>
        <taxon>Deinococcaceae</taxon>
        <taxon>Deinococcus</taxon>
    </lineage>
</organism>
<dbReference type="RefSeq" id="WP_157460898.1">
    <property type="nucleotide sequence ID" value="NZ_WQLB01000034.1"/>
</dbReference>
<proteinExistence type="predicted"/>
<accession>A0A7C9MB54</accession>
<dbReference type="EMBL" id="WQLB01000034">
    <property type="protein sequence ID" value="MVN88779.1"/>
    <property type="molecule type" value="Genomic_DNA"/>
</dbReference>
<comment type="caution">
    <text evidence="2">The sequence shown here is derived from an EMBL/GenBank/DDBJ whole genome shotgun (WGS) entry which is preliminary data.</text>
</comment>